<dbReference type="SMART" id="SM00220">
    <property type="entry name" value="S_TKc"/>
    <property type="match status" value="1"/>
</dbReference>
<feature type="binding site" evidence="7">
    <location>
        <position position="70"/>
    </location>
    <ligand>
        <name>ATP</name>
        <dbReference type="ChEBI" id="CHEBI:30616"/>
    </ligand>
</feature>
<name>A0ABW6E0I2_9ACTN</name>
<keyword evidence="3 11" id="KW-0808">Transferase</keyword>
<keyword evidence="2" id="KW-0723">Serine/threonine-protein kinase</keyword>
<gene>
    <name evidence="11" type="ORF">ACFWR3_26415</name>
</gene>
<dbReference type="Pfam" id="PF00069">
    <property type="entry name" value="Pkinase"/>
    <property type="match status" value="1"/>
</dbReference>
<evidence type="ECO:0000256" key="1">
    <source>
        <dbReference type="ARBA" id="ARBA00012513"/>
    </source>
</evidence>
<evidence type="ECO:0000313" key="12">
    <source>
        <dbReference type="Proteomes" id="UP001598300"/>
    </source>
</evidence>
<dbReference type="GO" id="GO:0004674">
    <property type="term" value="F:protein serine/threonine kinase activity"/>
    <property type="evidence" value="ECO:0007669"/>
    <property type="project" value="UniProtKB-EC"/>
</dbReference>
<evidence type="ECO:0000256" key="7">
    <source>
        <dbReference type="PROSITE-ProRule" id="PRU10141"/>
    </source>
</evidence>
<feature type="transmembrane region" description="Helical" evidence="9">
    <location>
        <begin position="405"/>
        <end position="425"/>
    </location>
</feature>
<dbReference type="PANTHER" id="PTHR43289">
    <property type="entry name" value="MITOGEN-ACTIVATED PROTEIN KINASE KINASE KINASE 20-RELATED"/>
    <property type="match status" value="1"/>
</dbReference>
<dbReference type="EC" id="2.7.11.1" evidence="1"/>
<dbReference type="SUPFAM" id="SSF56112">
    <property type="entry name" value="Protein kinase-like (PK-like)"/>
    <property type="match status" value="1"/>
</dbReference>
<feature type="transmembrane region" description="Helical" evidence="9">
    <location>
        <begin position="494"/>
        <end position="514"/>
    </location>
</feature>
<dbReference type="PROSITE" id="PS50011">
    <property type="entry name" value="PROTEIN_KINASE_DOM"/>
    <property type="match status" value="1"/>
</dbReference>
<keyword evidence="9" id="KW-0812">Transmembrane</keyword>
<evidence type="ECO:0000259" key="10">
    <source>
        <dbReference type="PROSITE" id="PS50011"/>
    </source>
</evidence>
<evidence type="ECO:0000256" key="9">
    <source>
        <dbReference type="SAM" id="Phobius"/>
    </source>
</evidence>
<dbReference type="CDD" id="cd14014">
    <property type="entry name" value="STKc_PknB_like"/>
    <property type="match status" value="1"/>
</dbReference>
<dbReference type="InterPro" id="IPR011009">
    <property type="entry name" value="Kinase-like_dom_sf"/>
</dbReference>
<evidence type="ECO:0000256" key="4">
    <source>
        <dbReference type="ARBA" id="ARBA00022741"/>
    </source>
</evidence>
<keyword evidence="5 11" id="KW-0418">Kinase</keyword>
<dbReference type="PANTHER" id="PTHR43289:SF6">
    <property type="entry name" value="SERINE_THREONINE-PROTEIN KINASE NEKL-3"/>
    <property type="match status" value="1"/>
</dbReference>
<evidence type="ECO:0000256" key="8">
    <source>
        <dbReference type="SAM" id="MobiDB-lite"/>
    </source>
</evidence>
<dbReference type="InterPro" id="IPR008271">
    <property type="entry name" value="Ser/Thr_kinase_AS"/>
</dbReference>
<keyword evidence="12" id="KW-1185">Reference proteome</keyword>
<evidence type="ECO:0000256" key="2">
    <source>
        <dbReference type="ARBA" id="ARBA00022527"/>
    </source>
</evidence>
<feature type="transmembrane region" description="Helical" evidence="9">
    <location>
        <begin position="431"/>
        <end position="453"/>
    </location>
</feature>
<keyword evidence="9" id="KW-0472">Membrane</keyword>
<dbReference type="Proteomes" id="UP001598300">
    <property type="component" value="Unassembled WGS sequence"/>
</dbReference>
<evidence type="ECO:0000256" key="5">
    <source>
        <dbReference type="ARBA" id="ARBA00022777"/>
    </source>
</evidence>
<feature type="region of interest" description="Disordered" evidence="8">
    <location>
        <begin position="316"/>
        <end position="345"/>
    </location>
</feature>
<dbReference type="RefSeq" id="WP_070201183.1">
    <property type="nucleotide sequence ID" value="NZ_JBHXNM010000036.1"/>
</dbReference>
<dbReference type="Gene3D" id="3.30.200.20">
    <property type="entry name" value="Phosphorylase Kinase, domain 1"/>
    <property type="match status" value="1"/>
</dbReference>
<dbReference type="Gene3D" id="1.10.510.10">
    <property type="entry name" value="Transferase(Phosphotransferase) domain 1"/>
    <property type="match status" value="1"/>
</dbReference>
<feature type="transmembrane region" description="Helical" evidence="9">
    <location>
        <begin position="374"/>
        <end position="393"/>
    </location>
</feature>
<comment type="caution">
    <text evidence="11">The sequence shown here is derived from an EMBL/GenBank/DDBJ whole genome shotgun (WGS) entry which is preliminary data.</text>
</comment>
<feature type="region of interest" description="Disordered" evidence="8">
    <location>
        <begin position="520"/>
        <end position="546"/>
    </location>
</feature>
<sequence>MLRRTAGNALVLRCAWSRPAPVLAHAGLEDLMLGTTVAGRYRLKDAIGRGGMGTVWRAEDLHESHDVALKIIPVGEGDPVREATFRREAQVAARLAHPNVVAVRDHGTADLDGHRILYLAMDLVLGRPLNTLTGRPIPLPDALTWAIQISQALEAAHHRGIVHRDLKPSNILLGQGPGSAAKLCDFGIARLAEATHHTLTVTGIAIGTPAYMSPEQARGDTTLGAPSDLYSLGCLLHELLTGHVPFTGTGWQVLGQHLNDAPAPLSALRPGIPRELEQLVLELLDKDPARRPTAAATRTRLNRLHDELAALADAPTATAPRHPPTLVATTATSNDPAVRHREPGARTSTVCAAGLTAAATTGALALTTPLPTPWTAGLGAFTGLLLAVLYLLDPPEPRRPGQPRITTAALMTFLALTAVVALTVLATDVSLWANALAISVLGGPTLVACATGVRRLIEHTLHRTAWHGDLVTTAGALQTTTVLVAAHHAGLPPLTLIAVGAMLWPATALLTTLLTTRRTRRVPRPPARTATELRRVTRPRSAVTPT</sequence>
<organism evidence="11 12">
    <name type="scientific">Streptomyces bacillaris</name>
    <dbReference type="NCBI Taxonomy" id="68179"/>
    <lineage>
        <taxon>Bacteria</taxon>
        <taxon>Bacillati</taxon>
        <taxon>Actinomycetota</taxon>
        <taxon>Actinomycetes</taxon>
        <taxon>Kitasatosporales</taxon>
        <taxon>Streptomycetaceae</taxon>
        <taxon>Streptomyces</taxon>
    </lineage>
</organism>
<proteinExistence type="predicted"/>
<dbReference type="EMBL" id="JBHXPM010000029">
    <property type="protein sequence ID" value="MFD3959596.1"/>
    <property type="molecule type" value="Genomic_DNA"/>
</dbReference>
<dbReference type="PROSITE" id="PS00107">
    <property type="entry name" value="PROTEIN_KINASE_ATP"/>
    <property type="match status" value="1"/>
</dbReference>
<keyword evidence="4 7" id="KW-0547">Nucleotide-binding</keyword>
<evidence type="ECO:0000256" key="3">
    <source>
        <dbReference type="ARBA" id="ARBA00022679"/>
    </source>
</evidence>
<evidence type="ECO:0000256" key="6">
    <source>
        <dbReference type="ARBA" id="ARBA00022840"/>
    </source>
</evidence>
<protein>
    <recommendedName>
        <fullName evidence="1">non-specific serine/threonine protein kinase</fullName>
        <ecNumber evidence="1">2.7.11.1</ecNumber>
    </recommendedName>
</protein>
<dbReference type="InterPro" id="IPR000719">
    <property type="entry name" value="Prot_kinase_dom"/>
</dbReference>
<feature type="transmembrane region" description="Helical" evidence="9">
    <location>
        <begin position="465"/>
        <end position="488"/>
    </location>
</feature>
<feature type="domain" description="Protein kinase" evidence="10">
    <location>
        <begin position="41"/>
        <end position="308"/>
    </location>
</feature>
<dbReference type="InterPro" id="IPR017441">
    <property type="entry name" value="Protein_kinase_ATP_BS"/>
</dbReference>
<dbReference type="PROSITE" id="PS00108">
    <property type="entry name" value="PROTEIN_KINASE_ST"/>
    <property type="match status" value="1"/>
</dbReference>
<evidence type="ECO:0000313" key="11">
    <source>
        <dbReference type="EMBL" id="MFD3959596.1"/>
    </source>
</evidence>
<reference evidence="11 12" key="1">
    <citation type="submission" date="2024-09" db="EMBL/GenBank/DDBJ databases">
        <title>The Natural Products Discovery Center: Release of the First 8490 Sequenced Strains for Exploring Actinobacteria Biosynthetic Diversity.</title>
        <authorList>
            <person name="Kalkreuter E."/>
            <person name="Kautsar S.A."/>
            <person name="Yang D."/>
            <person name="Bader C.D."/>
            <person name="Teijaro C.N."/>
            <person name="Fluegel L."/>
            <person name="Davis C.M."/>
            <person name="Simpson J.R."/>
            <person name="Lauterbach L."/>
            <person name="Steele A.D."/>
            <person name="Gui C."/>
            <person name="Meng S."/>
            <person name="Li G."/>
            <person name="Viehrig K."/>
            <person name="Ye F."/>
            <person name="Su P."/>
            <person name="Kiefer A.F."/>
            <person name="Nichols A."/>
            <person name="Cepeda A.J."/>
            <person name="Yan W."/>
            <person name="Fan B."/>
            <person name="Jiang Y."/>
            <person name="Adhikari A."/>
            <person name="Zheng C.-J."/>
            <person name="Schuster L."/>
            <person name="Cowan T.M."/>
            <person name="Smanski M.J."/>
            <person name="Chevrette M.G."/>
            <person name="De Carvalho L.P.S."/>
            <person name="Shen B."/>
        </authorList>
    </citation>
    <scope>NUCLEOTIDE SEQUENCE [LARGE SCALE GENOMIC DNA]</scope>
    <source>
        <strain evidence="11 12">NPDC058584</strain>
    </source>
</reference>
<keyword evidence="6 7" id="KW-0067">ATP-binding</keyword>
<accession>A0ABW6E0I2</accession>
<keyword evidence="9" id="KW-1133">Transmembrane helix</keyword>